<evidence type="ECO:0000313" key="3">
    <source>
        <dbReference type="Proteomes" id="UP000007796"/>
    </source>
</evidence>
<feature type="compositionally biased region" description="Basic residues" evidence="1">
    <location>
        <begin position="128"/>
        <end position="138"/>
    </location>
</feature>
<dbReference type="eggNOG" id="ENOG502TETG">
    <property type="taxonomic scope" value="Eukaryota"/>
</dbReference>
<name>F0XTX0_GROCL</name>
<dbReference type="OrthoDB" id="5372011at2759"/>
<proteinExistence type="predicted"/>
<dbReference type="GeneID" id="25978154"/>
<reference evidence="2 3" key="1">
    <citation type="journal article" date="2011" name="Proc. Natl. Acad. Sci. U.S.A.">
        <title>Genome and transcriptome analyses of the mountain pine beetle-fungal symbiont Grosmannia clavigera, a lodgepole pine pathogen.</title>
        <authorList>
            <person name="DiGuistini S."/>
            <person name="Wang Y."/>
            <person name="Liao N.Y."/>
            <person name="Taylor G."/>
            <person name="Tanguay P."/>
            <person name="Feau N."/>
            <person name="Henrissat B."/>
            <person name="Chan S.K."/>
            <person name="Hesse-Orce U."/>
            <person name="Alamouti S.M."/>
            <person name="Tsui C.K.M."/>
            <person name="Docking R.T."/>
            <person name="Levasseur A."/>
            <person name="Haridas S."/>
            <person name="Robertson G."/>
            <person name="Birol I."/>
            <person name="Holt R.A."/>
            <person name="Marra M.A."/>
            <person name="Hamelin R.C."/>
            <person name="Hirst M."/>
            <person name="Jones S.J.M."/>
            <person name="Bohlmann J."/>
            <person name="Breuil C."/>
        </authorList>
    </citation>
    <scope>NUCLEOTIDE SEQUENCE [LARGE SCALE GENOMIC DNA]</scope>
    <source>
        <strain evidence="3">kw1407 / UAMH 11150</strain>
    </source>
</reference>
<feature type="region of interest" description="Disordered" evidence="1">
    <location>
        <begin position="1"/>
        <end position="24"/>
    </location>
</feature>
<feature type="region of interest" description="Disordered" evidence="1">
    <location>
        <begin position="115"/>
        <end position="138"/>
    </location>
</feature>
<feature type="compositionally biased region" description="Acidic residues" evidence="1">
    <location>
        <begin position="12"/>
        <end position="22"/>
    </location>
</feature>
<organism evidence="3">
    <name type="scientific">Grosmannia clavigera (strain kw1407 / UAMH 11150)</name>
    <name type="common">Blue stain fungus</name>
    <name type="synonym">Graphiocladiella clavigera</name>
    <dbReference type="NCBI Taxonomy" id="655863"/>
    <lineage>
        <taxon>Eukaryota</taxon>
        <taxon>Fungi</taxon>
        <taxon>Dikarya</taxon>
        <taxon>Ascomycota</taxon>
        <taxon>Pezizomycotina</taxon>
        <taxon>Sordariomycetes</taxon>
        <taxon>Sordariomycetidae</taxon>
        <taxon>Ophiostomatales</taxon>
        <taxon>Ophiostomataceae</taxon>
        <taxon>Leptographium</taxon>
    </lineage>
</organism>
<protein>
    <submittedName>
        <fullName evidence="2">Uncharacterized protein</fullName>
    </submittedName>
</protein>
<dbReference type="RefSeq" id="XP_014168524.1">
    <property type="nucleotide sequence ID" value="XM_014313049.1"/>
</dbReference>
<evidence type="ECO:0000256" key="1">
    <source>
        <dbReference type="SAM" id="MobiDB-lite"/>
    </source>
</evidence>
<dbReference type="HOGENOM" id="CLU_1855476_0_0_1"/>
<dbReference type="Proteomes" id="UP000007796">
    <property type="component" value="Unassembled WGS sequence"/>
</dbReference>
<dbReference type="InParanoid" id="F0XTX0"/>
<dbReference type="AlphaFoldDB" id="F0XTX0"/>
<evidence type="ECO:0000313" key="2">
    <source>
        <dbReference type="EMBL" id="EFW99041.1"/>
    </source>
</evidence>
<gene>
    <name evidence="2" type="ORF">CMQ_4893</name>
</gene>
<keyword evidence="3" id="KW-1185">Reference proteome</keyword>
<sequence length="138" mass="15708">MMGGILARQANEQEDELPDDDLPSAVGYGPYWDALVEATVEFDPENFERTDPRRHAAAVLDTPELLMMYAQSMGDSIPATRLKFMRMMCGYDEEAGEHLTGGRSNEPVHKRICVRKSKSKDQDANGKFAHRRRRQNYT</sequence>
<dbReference type="EMBL" id="GL630006">
    <property type="protein sequence ID" value="EFW99041.1"/>
    <property type="molecule type" value="Genomic_DNA"/>
</dbReference>
<accession>F0XTX0</accession>